<accession>A0A7S3JYQ4</accession>
<name>A0A7S3JYQ4_9STRA</name>
<protein>
    <submittedName>
        <fullName evidence="2">Uncharacterized protein</fullName>
    </submittedName>
</protein>
<gene>
    <name evidence="2" type="ORF">ALAG00032_LOCUS9904</name>
</gene>
<sequence length="286" mass="32233">MEVDDERYDEVLVKTTFIDEFRCAVSEIGCVSMSFSAMIAVAATAYALIFHPKYQKKRAPLPNIEIRYVPSAVEQLQMRNNWNFVQSSVDFSTKNDNSSTKIIFGHTHSGHHRLPRFFYESASFGLASNDLNLWSALYTLNDPKPSLVLPWTYQYANTNNAGIFVSFPFNSTNKQDSAIDRLLRIQNGAKQNDWHHAQTAIETIARKANLSLILSWTPNHFGSTHHSDDLRHAHILQQILPLRSGFQNLRSASAVWANSPLVANLSIISSHTIATIVDHYGTLRSA</sequence>
<proteinExistence type="predicted"/>
<reference evidence="2" key="1">
    <citation type="submission" date="2021-01" db="EMBL/GenBank/DDBJ databases">
        <authorList>
            <person name="Corre E."/>
            <person name="Pelletier E."/>
            <person name="Niang G."/>
            <person name="Scheremetjew M."/>
            <person name="Finn R."/>
            <person name="Kale V."/>
            <person name="Holt S."/>
            <person name="Cochrane G."/>
            <person name="Meng A."/>
            <person name="Brown T."/>
            <person name="Cohen L."/>
        </authorList>
    </citation>
    <scope>NUCLEOTIDE SEQUENCE</scope>
    <source>
        <strain evidence="2">CCMP1510</strain>
    </source>
</reference>
<keyword evidence="1" id="KW-0472">Membrane</keyword>
<dbReference type="AlphaFoldDB" id="A0A7S3JYQ4"/>
<keyword evidence="1" id="KW-0812">Transmembrane</keyword>
<evidence type="ECO:0000313" key="2">
    <source>
        <dbReference type="EMBL" id="CAE0369141.1"/>
    </source>
</evidence>
<feature type="transmembrane region" description="Helical" evidence="1">
    <location>
        <begin position="31"/>
        <end position="50"/>
    </location>
</feature>
<dbReference type="EMBL" id="HBIJ01014764">
    <property type="protein sequence ID" value="CAE0369141.1"/>
    <property type="molecule type" value="Transcribed_RNA"/>
</dbReference>
<keyword evidence="1" id="KW-1133">Transmembrane helix</keyword>
<evidence type="ECO:0000256" key="1">
    <source>
        <dbReference type="SAM" id="Phobius"/>
    </source>
</evidence>
<organism evidence="2">
    <name type="scientific">Aureoumbra lagunensis</name>
    <dbReference type="NCBI Taxonomy" id="44058"/>
    <lineage>
        <taxon>Eukaryota</taxon>
        <taxon>Sar</taxon>
        <taxon>Stramenopiles</taxon>
        <taxon>Ochrophyta</taxon>
        <taxon>Pelagophyceae</taxon>
        <taxon>Pelagomonadales</taxon>
        <taxon>Aureoumbra</taxon>
    </lineage>
</organism>